<dbReference type="EC" id="2.7.7.42" evidence="7"/>
<dbReference type="Pfam" id="PF03710">
    <property type="entry name" value="GlnE"/>
    <property type="match status" value="2"/>
</dbReference>
<evidence type="ECO:0000256" key="7">
    <source>
        <dbReference type="HAMAP-Rule" id="MF_00802"/>
    </source>
</evidence>
<dbReference type="EMBL" id="LPXN01000153">
    <property type="protein sequence ID" value="KZD02671.1"/>
    <property type="molecule type" value="Genomic_DNA"/>
</dbReference>
<dbReference type="Gene3D" id="1.20.120.1510">
    <property type="match status" value="1"/>
</dbReference>
<evidence type="ECO:0000256" key="2">
    <source>
        <dbReference type="ARBA" id="ARBA00022695"/>
    </source>
</evidence>
<proteinExistence type="inferred from homology"/>
<dbReference type="Proteomes" id="UP000076400">
    <property type="component" value="Unassembled WGS sequence"/>
</dbReference>
<dbReference type="GO" id="GO:0047388">
    <property type="term" value="F:[glutamine synthetase]-adenylyl-L-tyrosine phosphorylase activity"/>
    <property type="evidence" value="ECO:0007669"/>
    <property type="project" value="UniProtKB-EC"/>
</dbReference>
<gene>
    <name evidence="7" type="primary">glnE</name>
    <name evidence="10" type="ORF">AUP43_13610</name>
</gene>
<sequence>MPKPANRQAATIGHERWLEQAESAAERNGDQTLLAFARDISADPAARALLDALFGNSPFLTECIIKDIGFARLLFQHGVEQGFATALAGSDAAEGTPDMKGLMRGLRIAKRQAALSIALADITGQWTLAQVTAALTELAERSLEAGCNHLLRAMAAIGKLPLVDPENPTRGSGLVILGMGKLGARELNYSSDIDLIVLYDDECPHYADMRDALRQPMVKLTQDLVKIIEERTPDGYVFRTDLRLRPDPGATPVAISVAAAEAYYTSVGQNWERAAMIKARPVAGDIAAGDRFLSHLAPYIWRKHLDFAAIQDIHSIKRQIAAHKGGKTVAVLGHNVKLGRGGIREIEFFAQTQQLIWGGRIPDLRLSDTNGALDALVRAERILPAVAEAMKSAYRFLRDVEHRLQMIDDSQTQTLPKDEAGIERLAIFLGYDNADGFKRDLLHHLHTVETHYGELFEESPSLTVDGAETRGNLVFTGGENDPDTLETLAAMGYQDPDRVASLVRGWHHGRYRATRSERARQILTELMPSLLLALSRAGSPDTAFLRFDQFLSKLPAGVQLFSLFHLNPKLLEAVAQVMGGAPFLAEQLSRRPGLLESLLTEPDVAALQSGAALEGDLTQALHHAADFQDVLDIVRRWNNDRRFLIGLQILAGRLDADTAGPLLSRVAETTIRALLPPVLEDFARQHGAAPGHEGMAGGMAVVALGKLGGQELTIGSDLDLVFLYDAPLDAMSDGPRPLSAVQYYARLGQRLITALTVQTGEGDVYPVDMRLRPSGKTGPIASSLESFAKYYADSAWTWEFMALTRARMVAGPDAMAARVQATICAALCRRHDPAKLVVDVADMRARIAREKPGKILWDVKLGRGGLVDAEFIAQYLQLRHAADEPEVLHQNTTEAFARLAAAGHLAAGHAETLDRATRLWRRLQGLLRIAVGETAFDEATATEDQKAALVRAGEAIDFARLKQNIEATAAGVHLLFQELIDRPAQTAAQETPK</sequence>
<dbReference type="GO" id="GO:0008882">
    <property type="term" value="F:[glutamate-ammonia-ligase] adenylyltransferase activity"/>
    <property type="evidence" value="ECO:0007669"/>
    <property type="project" value="UniProtKB-UniRule"/>
</dbReference>
<keyword evidence="6 7" id="KW-0511">Multifunctional enzyme</keyword>
<feature type="domain" description="PII-uridylyltransferase/Glutamine-synthetase adenylyltransferase" evidence="9">
    <location>
        <begin position="316"/>
        <end position="456"/>
    </location>
</feature>
<dbReference type="SUPFAM" id="SSF81593">
    <property type="entry name" value="Nucleotidyltransferase substrate binding subunit/domain"/>
    <property type="match status" value="2"/>
</dbReference>
<dbReference type="NCBIfam" id="NF008292">
    <property type="entry name" value="PRK11072.1"/>
    <property type="match status" value="1"/>
</dbReference>
<dbReference type="STRING" id="580166.AUP43_13610"/>
<feature type="region of interest" description="Adenylyl transferase" evidence="7">
    <location>
        <begin position="470"/>
        <end position="993"/>
    </location>
</feature>
<feature type="domain" description="PII-uridylyltransferase/Glutamine-synthetase adenylyltransferase" evidence="9">
    <location>
        <begin position="843"/>
        <end position="979"/>
    </location>
</feature>
<keyword evidence="5 7" id="KW-0460">Magnesium</keyword>
<dbReference type="GO" id="GO:0000287">
    <property type="term" value="F:magnesium ion binding"/>
    <property type="evidence" value="ECO:0007669"/>
    <property type="project" value="UniProtKB-UniRule"/>
</dbReference>
<name>A0A154VN39_9PROT</name>
<keyword evidence="3 7" id="KW-0547">Nucleotide-binding</keyword>
<dbReference type="OrthoDB" id="9759366at2"/>
<comment type="catalytic activity">
    <reaction evidence="7">
        <text>[glutamine synthetase]-O(4)-(5'-adenylyl)-L-tyrosine + phosphate = [glutamine synthetase]-L-tyrosine + ADP</text>
        <dbReference type="Rhea" id="RHEA:43716"/>
        <dbReference type="Rhea" id="RHEA-COMP:10660"/>
        <dbReference type="Rhea" id="RHEA-COMP:10661"/>
        <dbReference type="ChEBI" id="CHEBI:43474"/>
        <dbReference type="ChEBI" id="CHEBI:46858"/>
        <dbReference type="ChEBI" id="CHEBI:83624"/>
        <dbReference type="ChEBI" id="CHEBI:456216"/>
        <dbReference type="EC" id="2.7.7.89"/>
    </reaction>
</comment>
<protein>
    <recommendedName>
        <fullName evidence="7">Bifunctional glutamine synthetase adenylyltransferase/adenylyl-removing enzyme</fullName>
    </recommendedName>
    <alternativeName>
        <fullName evidence="7">ATP:glutamine synthetase adenylyltransferase</fullName>
    </alternativeName>
    <alternativeName>
        <fullName evidence="7">ATase</fullName>
    </alternativeName>
    <domain>
        <recommendedName>
            <fullName evidence="7">Glutamine synthetase adenylyl-L-tyrosine phosphorylase</fullName>
            <ecNumber evidence="7">2.7.7.89</ecNumber>
        </recommendedName>
        <alternativeName>
            <fullName evidence="7">Adenylyl removase</fullName>
            <shortName evidence="7">AR</shortName>
            <shortName evidence="7">AT-N</shortName>
        </alternativeName>
    </domain>
    <domain>
        <recommendedName>
            <fullName evidence="7">Glutamine synthetase adenylyl transferase</fullName>
            <ecNumber evidence="7">2.7.7.42</ecNumber>
        </recommendedName>
        <alternativeName>
            <fullName evidence="7">Adenylyl transferase</fullName>
            <shortName evidence="7">AT</shortName>
            <shortName evidence="7">AT-C</shortName>
        </alternativeName>
    </domain>
</protein>
<dbReference type="Gene3D" id="1.20.120.330">
    <property type="entry name" value="Nucleotidyltransferases domain 2"/>
    <property type="match status" value="2"/>
</dbReference>
<keyword evidence="1 7" id="KW-0808">Transferase</keyword>
<dbReference type="InterPro" id="IPR043519">
    <property type="entry name" value="NT_sf"/>
</dbReference>
<dbReference type="InterPro" id="IPR005190">
    <property type="entry name" value="GlnE_rpt_dom"/>
</dbReference>
<evidence type="ECO:0000256" key="4">
    <source>
        <dbReference type="ARBA" id="ARBA00022840"/>
    </source>
</evidence>
<feature type="domain" description="Glutamate-ammonia ligase adenylyltransferase repeated" evidence="8">
    <location>
        <begin position="572"/>
        <end position="819"/>
    </location>
</feature>
<reference evidence="10 11" key="1">
    <citation type="submission" date="2015-12" db="EMBL/GenBank/DDBJ databases">
        <title>Genome sequence of Oceanibaculum pacificum MCCC 1A02656.</title>
        <authorList>
            <person name="Lu L."/>
            <person name="Lai Q."/>
            <person name="Shao Z."/>
            <person name="Qian P."/>
        </authorList>
    </citation>
    <scope>NUCLEOTIDE SEQUENCE [LARGE SCALE GENOMIC DNA]</scope>
    <source>
        <strain evidence="10 11">MCCC 1A02656</strain>
    </source>
</reference>
<comment type="catalytic activity">
    <reaction evidence="7">
        <text>[glutamine synthetase]-L-tyrosine + ATP = [glutamine synthetase]-O(4)-(5'-adenylyl)-L-tyrosine + diphosphate</text>
        <dbReference type="Rhea" id="RHEA:18589"/>
        <dbReference type="Rhea" id="RHEA-COMP:10660"/>
        <dbReference type="Rhea" id="RHEA-COMP:10661"/>
        <dbReference type="ChEBI" id="CHEBI:30616"/>
        <dbReference type="ChEBI" id="CHEBI:33019"/>
        <dbReference type="ChEBI" id="CHEBI:46858"/>
        <dbReference type="ChEBI" id="CHEBI:83624"/>
        <dbReference type="EC" id="2.7.7.42"/>
    </reaction>
</comment>
<keyword evidence="11" id="KW-1185">Reference proteome</keyword>
<dbReference type="AlphaFoldDB" id="A0A154VN39"/>
<dbReference type="PANTHER" id="PTHR30621">
    <property type="entry name" value="GLUTAMINE SYNTHETASE ADENYLYLTRANSFERASE"/>
    <property type="match status" value="1"/>
</dbReference>
<evidence type="ECO:0000256" key="3">
    <source>
        <dbReference type="ARBA" id="ARBA00022741"/>
    </source>
</evidence>
<evidence type="ECO:0000256" key="5">
    <source>
        <dbReference type="ARBA" id="ARBA00022842"/>
    </source>
</evidence>
<dbReference type="PANTHER" id="PTHR30621:SF0">
    <property type="entry name" value="BIFUNCTIONAL GLUTAMINE SYNTHETASE ADENYLYLTRANSFERASE_ADENYLYL-REMOVING ENZYME"/>
    <property type="match status" value="1"/>
</dbReference>
<feature type="region of interest" description="Adenylyl removase" evidence="7">
    <location>
        <begin position="1"/>
        <end position="461"/>
    </location>
</feature>
<accession>A0A154VN39</accession>
<dbReference type="GO" id="GO:0000820">
    <property type="term" value="P:regulation of glutamine family amino acid metabolic process"/>
    <property type="evidence" value="ECO:0007669"/>
    <property type="project" value="UniProtKB-UniRule"/>
</dbReference>
<keyword evidence="4 7" id="KW-0067">ATP-binding</keyword>
<dbReference type="CDD" id="cd05401">
    <property type="entry name" value="NT_GlnE_GlnD_like"/>
    <property type="match status" value="2"/>
</dbReference>
<feature type="domain" description="Glutamate-ammonia ligase adenylyltransferase repeated" evidence="8">
    <location>
        <begin position="51"/>
        <end position="293"/>
    </location>
</feature>
<comment type="function">
    <text evidence="7">Involved in the regulation of glutamine synthetase GlnA, a key enzyme in the process to assimilate ammonia. When cellular nitrogen levels are high, the C-terminal adenylyl transferase (AT) inactivates GlnA by covalent transfer of an adenylyl group from ATP to specific tyrosine residue of GlnA, thus reducing its activity. Conversely, when nitrogen levels are low, the N-terminal adenylyl removase (AR) activates GlnA by removing the adenylyl group by phosphorolysis, increasing its activity. The regulatory region of GlnE binds the signal transduction protein PII (GlnB) which indicates the nitrogen status of the cell.</text>
</comment>
<dbReference type="InterPro" id="IPR013546">
    <property type="entry name" value="PII_UdlTrfase/GS_AdlTrfase"/>
</dbReference>
<keyword evidence="2 7" id="KW-0548">Nucleotidyltransferase</keyword>
<dbReference type="Gene3D" id="3.30.460.10">
    <property type="entry name" value="Beta Polymerase, domain 2"/>
    <property type="match status" value="2"/>
</dbReference>
<evidence type="ECO:0000313" key="11">
    <source>
        <dbReference type="Proteomes" id="UP000076400"/>
    </source>
</evidence>
<dbReference type="EC" id="2.7.7.89" evidence="7"/>
<organism evidence="10 11">
    <name type="scientific">Oceanibaculum pacificum</name>
    <dbReference type="NCBI Taxonomy" id="580166"/>
    <lineage>
        <taxon>Bacteria</taxon>
        <taxon>Pseudomonadati</taxon>
        <taxon>Pseudomonadota</taxon>
        <taxon>Alphaproteobacteria</taxon>
        <taxon>Rhodospirillales</taxon>
        <taxon>Oceanibaculaceae</taxon>
        <taxon>Oceanibaculum</taxon>
    </lineage>
</organism>
<evidence type="ECO:0000259" key="9">
    <source>
        <dbReference type="Pfam" id="PF08335"/>
    </source>
</evidence>
<evidence type="ECO:0000256" key="1">
    <source>
        <dbReference type="ARBA" id="ARBA00022679"/>
    </source>
</evidence>
<dbReference type="SUPFAM" id="SSF81301">
    <property type="entry name" value="Nucleotidyltransferase"/>
    <property type="match status" value="2"/>
</dbReference>
<comment type="similarity">
    <text evidence="7">Belongs to the GlnE family.</text>
</comment>
<dbReference type="GO" id="GO:0005829">
    <property type="term" value="C:cytosol"/>
    <property type="evidence" value="ECO:0007669"/>
    <property type="project" value="TreeGrafter"/>
</dbReference>
<dbReference type="NCBIfam" id="NF010706">
    <property type="entry name" value="PRK14108.1"/>
    <property type="match status" value="1"/>
</dbReference>
<dbReference type="HAMAP" id="MF_00802">
    <property type="entry name" value="GlnE"/>
    <property type="match status" value="1"/>
</dbReference>
<evidence type="ECO:0000256" key="6">
    <source>
        <dbReference type="ARBA" id="ARBA00023268"/>
    </source>
</evidence>
<comment type="cofactor">
    <cofactor evidence="7">
        <name>Mg(2+)</name>
        <dbReference type="ChEBI" id="CHEBI:18420"/>
    </cofactor>
</comment>
<dbReference type="InterPro" id="IPR023057">
    <property type="entry name" value="GlnE"/>
</dbReference>
<dbReference type="RefSeq" id="WP_067559561.1">
    <property type="nucleotide sequence ID" value="NZ_LPXN01000153.1"/>
</dbReference>
<evidence type="ECO:0000259" key="8">
    <source>
        <dbReference type="Pfam" id="PF03710"/>
    </source>
</evidence>
<comment type="caution">
    <text evidence="10">The sequence shown here is derived from an EMBL/GenBank/DDBJ whole genome shotgun (WGS) entry which is preliminary data.</text>
</comment>
<dbReference type="GO" id="GO:0005524">
    <property type="term" value="F:ATP binding"/>
    <property type="evidence" value="ECO:0007669"/>
    <property type="project" value="UniProtKB-UniRule"/>
</dbReference>
<evidence type="ECO:0000313" key="10">
    <source>
        <dbReference type="EMBL" id="KZD02671.1"/>
    </source>
</evidence>
<dbReference type="Pfam" id="PF08335">
    <property type="entry name" value="GlnD_UR_UTase"/>
    <property type="match status" value="2"/>
</dbReference>